<evidence type="ECO:0000256" key="4">
    <source>
        <dbReference type="ARBA" id="ARBA00023316"/>
    </source>
</evidence>
<dbReference type="PANTHER" id="PTHR31297">
    <property type="entry name" value="GLUCAN ENDO-1,6-BETA-GLUCOSIDASE B"/>
    <property type="match status" value="1"/>
</dbReference>
<proteinExistence type="inferred from homology"/>
<sequence length="419" mass="46962">MLFLTTLTTLLSVASVTANPKKLSKRALGLKWGSEKVRGLNIGGWLVLEPWITPSIFQNIDPSLDVRDEYTLGEKLGQDAGYQILKRHWDTWLTLQDFQKIAAAGFNTVRIPIGYWAYKTVPGEPYIQGSAPYLDTAIDWARQTGLKVWIDLHGAPGSQNGFDNSGHFVPKPMWQSGDNVATTLSVLNIISNKYAQPQYQDVVIAIELLNEPAGWELDSNMIRQFYREGFNQVRAVSNTPVVLHDAFMPPKNLNGFLSVSDNDAQNVVIDHHEYQVFDNYLVSVSPSKHRELVCSNVPSYSQGVDKWVVVGEWSAAMTDCATWLNGYKTGSRYDGTFPNSAFVGSCQDKKQISSWNQAYKDDVRLFIESQLAAYESHTQGWVFWNFKTENAHEWDAFALLDAGIFPRPADNNGYGAICA</sequence>
<dbReference type="GO" id="GO:0005576">
    <property type="term" value="C:extracellular region"/>
    <property type="evidence" value="ECO:0007669"/>
    <property type="project" value="TreeGrafter"/>
</dbReference>
<protein>
    <recommendedName>
        <fullName evidence="6">glucan 1,3-beta-glucosidase</fullName>
        <ecNumber evidence="6">3.2.1.58</ecNumber>
    </recommendedName>
</protein>
<dbReference type="AlphaFoldDB" id="A0A420I502"/>
<evidence type="ECO:0000256" key="7">
    <source>
        <dbReference type="RuleBase" id="RU361153"/>
    </source>
</evidence>
<dbReference type="Pfam" id="PF00150">
    <property type="entry name" value="Cellulase"/>
    <property type="match status" value="1"/>
</dbReference>
<dbReference type="GO" id="GO:0009251">
    <property type="term" value="P:glucan catabolic process"/>
    <property type="evidence" value="ECO:0007669"/>
    <property type="project" value="TreeGrafter"/>
</dbReference>
<keyword evidence="4" id="KW-0961">Cell wall biogenesis/degradation</keyword>
<evidence type="ECO:0000259" key="9">
    <source>
        <dbReference type="Pfam" id="PF00150"/>
    </source>
</evidence>
<evidence type="ECO:0000256" key="3">
    <source>
        <dbReference type="ARBA" id="ARBA00023295"/>
    </source>
</evidence>
<dbReference type="GO" id="GO:0071555">
    <property type="term" value="P:cell wall organization"/>
    <property type="evidence" value="ECO:0007669"/>
    <property type="project" value="UniProtKB-KW"/>
</dbReference>
<keyword evidence="3 7" id="KW-0326">Glycosidase</keyword>
<dbReference type="PANTHER" id="PTHR31297:SF8">
    <property type="entry name" value="GLYCOSIDE HYDROLASE FAMILY 5 DOMAIN-CONTAINING PROTEIN"/>
    <property type="match status" value="1"/>
</dbReference>
<evidence type="ECO:0000256" key="2">
    <source>
        <dbReference type="ARBA" id="ARBA00022801"/>
    </source>
</evidence>
<evidence type="ECO:0000313" key="10">
    <source>
        <dbReference type="EMBL" id="RKF64736.1"/>
    </source>
</evidence>
<dbReference type="FunFam" id="3.20.20.80:FF:000033">
    <property type="entry name" value="Glucan 1,3-beta-glucosidase A"/>
    <property type="match status" value="1"/>
</dbReference>
<evidence type="ECO:0000313" key="11">
    <source>
        <dbReference type="Proteomes" id="UP000285405"/>
    </source>
</evidence>
<dbReference type="GO" id="GO:0009986">
    <property type="term" value="C:cell surface"/>
    <property type="evidence" value="ECO:0007669"/>
    <property type="project" value="TreeGrafter"/>
</dbReference>
<dbReference type="InterPro" id="IPR017853">
    <property type="entry name" value="GH"/>
</dbReference>
<organism evidence="10 11">
    <name type="scientific">Golovinomyces cichoracearum</name>
    <dbReference type="NCBI Taxonomy" id="62708"/>
    <lineage>
        <taxon>Eukaryota</taxon>
        <taxon>Fungi</taxon>
        <taxon>Dikarya</taxon>
        <taxon>Ascomycota</taxon>
        <taxon>Pezizomycotina</taxon>
        <taxon>Leotiomycetes</taxon>
        <taxon>Erysiphales</taxon>
        <taxon>Erysiphaceae</taxon>
        <taxon>Golovinomyces</taxon>
    </lineage>
</organism>
<dbReference type="EC" id="3.2.1.58" evidence="6"/>
<dbReference type="SUPFAM" id="SSF51445">
    <property type="entry name" value="(Trans)glycosidases"/>
    <property type="match status" value="1"/>
</dbReference>
<evidence type="ECO:0000256" key="1">
    <source>
        <dbReference type="ARBA" id="ARBA00005641"/>
    </source>
</evidence>
<gene>
    <name evidence="10" type="ORF">GcC1_129015</name>
</gene>
<dbReference type="GO" id="GO:0004338">
    <property type="term" value="F:glucan exo-1,3-beta-glucosidase activity"/>
    <property type="evidence" value="ECO:0007669"/>
    <property type="project" value="UniProtKB-EC"/>
</dbReference>
<evidence type="ECO:0000256" key="5">
    <source>
        <dbReference type="ARBA" id="ARBA00036824"/>
    </source>
</evidence>
<evidence type="ECO:0000256" key="6">
    <source>
        <dbReference type="ARBA" id="ARBA00038929"/>
    </source>
</evidence>
<comment type="caution">
    <text evidence="10">The sequence shown here is derived from an EMBL/GenBank/DDBJ whole genome shotgun (WGS) entry which is preliminary data.</text>
</comment>
<reference evidence="10 11" key="1">
    <citation type="journal article" date="2018" name="BMC Genomics">
        <title>Comparative genome analyses reveal sequence features reflecting distinct modes of host-adaptation between dicot and monocot powdery mildew.</title>
        <authorList>
            <person name="Wu Y."/>
            <person name="Ma X."/>
            <person name="Pan Z."/>
            <person name="Kale S.D."/>
            <person name="Song Y."/>
            <person name="King H."/>
            <person name="Zhang Q."/>
            <person name="Presley C."/>
            <person name="Deng X."/>
            <person name="Wei C.I."/>
            <person name="Xiao S."/>
        </authorList>
    </citation>
    <scope>NUCLEOTIDE SEQUENCE [LARGE SCALE GENOMIC DNA]</scope>
    <source>
        <strain evidence="10">UCSC1</strain>
    </source>
</reference>
<dbReference type="Proteomes" id="UP000285405">
    <property type="component" value="Unassembled WGS sequence"/>
</dbReference>
<comment type="similarity">
    <text evidence="1 7">Belongs to the glycosyl hydrolase 5 (cellulase A) family.</text>
</comment>
<keyword evidence="8" id="KW-0732">Signal</keyword>
<name>A0A420I502_9PEZI</name>
<comment type="catalytic activity">
    <reaction evidence="5">
        <text>Successive hydrolysis of beta-D-glucose units from the non-reducing ends of (1-&gt;3)-beta-D-glucans, releasing alpha-glucose.</text>
        <dbReference type="EC" id="3.2.1.58"/>
    </reaction>
</comment>
<dbReference type="InterPro" id="IPR050386">
    <property type="entry name" value="Glycosyl_hydrolase_5"/>
</dbReference>
<keyword evidence="2 7" id="KW-0378">Hydrolase</keyword>
<dbReference type="EMBL" id="MCBR01012980">
    <property type="protein sequence ID" value="RKF64736.1"/>
    <property type="molecule type" value="Genomic_DNA"/>
</dbReference>
<dbReference type="Gene3D" id="3.20.20.80">
    <property type="entry name" value="Glycosidases"/>
    <property type="match status" value="1"/>
</dbReference>
<evidence type="ECO:0000256" key="8">
    <source>
        <dbReference type="SAM" id="SignalP"/>
    </source>
</evidence>
<dbReference type="InterPro" id="IPR001547">
    <property type="entry name" value="Glyco_hydro_5"/>
</dbReference>
<dbReference type="OrthoDB" id="62120at2759"/>
<accession>A0A420I502</accession>
<feature type="domain" description="Glycoside hydrolase family 5" evidence="9">
    <location>
        <begin position="94"/>
        <end position="316"/>
    </location>
</feature>
<feature type="signal peptide" evidence="8">
    <location>
        <begin position="1"/>
        <end position="18"/>
    </location>
</feature>
<feature type="chain" id="PRO_5019440366" description="glucan 1,3-beta-glucosidase" evidence="8">
    <location>
        <begin position="19"/>
        <end position="419"/>
    </location>
</feature>